<dbReference type="EMBL" id="CP036200">
    <property type="protein sequence ID" value="QBF84307.1"/>
    <property type="molecule type" value="Genomic_DNA"/>
</dbReference>
<keyword evidence="1" id="KW-1133">Transmembrane helix</keyword>
<name>A0A411PLB1_9GAMM</name>
<gene>
    <name evidence="2" type="ORF">EXU30_17725</name>
</gene>
<evidence type="ECO:0000256" key="1">
    <source>
        <dbReference type="SAM" id="Phobius"/>
    </source>
</evidence>
<dbReference type="Proteomes" id="UP000291106">
    <property type="component" value="Chromosome"/>
</dbReference>
<proteinExistence type="predicted"/>
<keyword evidence="1" id="KW-0472">Membrane</keyword>
<dbReference type="RefSeq" id="WP_130602287.1">
    <property type="nucleotide sequence ID" value="NZ_CP036200.1"/>
</dbReference>
<evidence type="ECO:0000313" key="2">
    <source>
        <dbReference type="EMBL" id="QBF84307.1"/>
    </source>
</evidence>
<sequence>MINIEKLHLDRWLKLKNKKELSLFEALKLQHPLFYLYLIVALFTPLVASNFYEFSSFLKGVYIGFLLCLVLVVYALLNRSSKLIPIQLKYLDWDKVENADKLNKK</sequence>
<keyword evidence="3" id="KW-1185">Reference proteome</keyword>
<dbReference type="AlphaFoldDB" id="A0A411PLB1"/>
<reference evidence="2 3" key="1">
    <citation type="submission" date="2019-02" db="EMBL/GenBank/DDBJ databases">
        <title>Shewanella sp. D4-2 isolated from Dokdo Island.</title>
        <authorList>
            <person name="Baek K."/>
        </authorList>
    </citation>
    <scope>NUCLEOTIDE SEQUENCE [LARGE SCALE GENOMIC DNA]</scope>
    <source>
        <strain evidence="2 3">D4-2</strain>
    </source>
</reference>
<dbReference type="KEGG" id="smai:EXU30_17725"/>
<organism evidence="2 3">
    <name type="scientific">Shewanella maritima</name>
    <dbReference type="NCBI Taxonomy" id="2520507"/>
    <lineage>
        <taxon>Bacteria</taxon>
        <taxon>Pseudomonadati</taxon>
        <taxon>Pseudomonadota</taxon>
        <taxon>Gammaproteobacteria</taxon>
        <taxon>Alteromonadales</taxon>
        <taxon>Shewanellaceae</taxon>
        <taxon>Shewanella</taxon>
    </lineage>
</organism>
<evidence type="ECO:0000313" key="3">
    <source>
        <dbReference type="Proteomes" id="UP000291106"/>
    </source>
</evidence>
<accession>A0A411PLB1</accession>
<feature type="transmembrane region" description="Helical" evidence="1">
    <location>
        <begin position="57"/>
        <end position="77"/>
    </location>
</feature>
<protein>
    <submittedName>
        <fullName evidence="2">Uncharacterized protein</fullName>
    </submittedName>
</protein>
<keyword evidence="1" id="KW-0812">Transmembrane</keyword>